<dbReference type="PROSITE" id="PS50125">
    <property type="entry name" value="GUANYLATE_CYCLASE_2"/>
    <property type="match status" value="1"/>
</dbReference>
<dbReference type="Pfam" id="PF01590">
    <property type="entry name" value="GAF"/>
    <property type="match status" value="1"/>
</dbReference>
<keyword evidence="9" id="KW-1185">Reference proteome</keyword>
<dbReference type="PANTHER" id="PTHR45655:SF13">
    <property type="entry name" value="SOLUBLE GUANYLATE CYCLASE GCY-32-RELATED"/>
    <property type="match status" value="1"/>
</dbReference>
<comment type="caution">
    <text evidence="8">The sequence shown here is derived from an EMBL/GenBank/DDBJ whole genome shotgun (WGS) entry which is preliminary data.</text>
</comment>
<dbReference type="Gene3D" id="3.30.450.20">
    <property type="entry name" value="PAS domain"/>
    <property type="match status" value="1"/>
</dbReference>
<dbReference type="Proteomes" id="UP001279642">
    <property type="component" value="Unassembled WGS sequence"/>
</dbReference>
<accession>A0ABU5EGH8</accession>
<protein>
    <submittedName>
        <fullName evidence="8">Adenylate/guanylate cyclase domain-containing protein</fullName>
    </submittedName>
</protein>
<dbReference type="InterPro" id="IPR029016">
    <property type="entry name" value="GAF-like_dom_sf"/>
</dbReference>
<evidence type="ECO:0000313" key="9">
    <source>
        <dbReference type="Proteomes" id="UP001279642"/>
    </source>
</evidence>
<organism evidence="8 9">
    <name type="scientific">Dongia soli</name>
    <dbReference type="NCBI Taxonomy" id="600628"/>
    <lineage>
        <taxon>Bacteria</taxon>
        <taxon>Pseudomonadati</taxon>
        <taxon>Pseudomonadota</taxon>
        <taxon>Alphaproteobacteria</taxon>
        <taxon>Rhodospirillales</taxon>
        <taxon>Dongiaceae</taxon>
        <taxon>Dongia</taxon>
    </lineage>
</organism>
<proteinExistence type="predicted"/>
<name>A0ABU5EGH8_9PROT</name>
<dbReference type="CDD" id="cd07302">
    <property type="entry name" value="CHD"/>
    <property type="match status" value="1"/>
</dbReference>
<comment type="subcellular location">
    <subcellularLocation>
        <location evidence="1">Cell membrane</location>
        <topology evidence="1">Multi-pass membrane protein</topology>
    </subcellularLocation>
</comment>
<evidence type="ECO:0000256" key="4">
    <source>
        <dbReference type="ARBA" id="ARBA00022989"/>
    </source>
</evidence>
<keyword evidence="2" id="KW-1003">Cell membrane</keyword>
<keyword evidence="3 6" id="KW-0812">Transmembrane</keyword>
<evidence type="ECO:0000256" key="2">
    <source>
        <dbReference type="ARBA" id="ARBA00022475"/>
    </source>
</evidence>
<gene>
    <name evidence="8" type="ORF">SMD27_21120</name>
</gene>
<evidence type="ECO:0000256" key="5">
    <source>
        <dbReference type="ARBA" id="ARBA00023136"/>
    </source>
</evidence>
<evidence type="ECO:0000256" key="1">
    <source>
        <dbReference type="ARBA" id="ARBA00004651"/>
    </source>
</evidence>
<dbReference type="SMART" id="SM00044">
    <property type="entry name" value="CYCc"/>
    <property type="match status" value="1"/>
</dbReference>
<dbReference type="SUPFAM" id="SSF55073">
    <property type="entry name" value="Nucleotide cyclase"/>
    <property type="match status" value="1"/>
</dbReference>
<feature type="transmembrane region" description="Helical" evidence="6">
    <location>
        <begin position="28"/>
        <end position="49"/>
    </location>
</feature>
<feature type="domain" description="Guanylate cyclase" evidence="7">
    <location>
        <begin position="630"/>
        <end position="725"/>
    </location>
</feature>
<dbReference type="InterPro" id="IPR001054">
    <property type="entry name" value="A/G_cyclase"/>
</dbReference>
<keyword evidence="5 6" id="KW-0472">Membrane</keyword>
<dbReference type="RefSeq" id="WP_320510431.1">
    <property type="nucleotide sequence ID" value="NZ_JAXCLW010000009.1"/>
</dbReference>
<dbReference type="CDD" id="cd12912">
    <property type="entry name" value="PDC2_MCP_like"/>
    <property type="match status" value="1"/>
</dbReference>
<sequence>MTAADQLVDITADPLDIKRRRRRAVLRIGVPIAGLILVIAAILGIALYADQANRKGALALSNDVLTTLDGRIRQQVLAFLEPGARALRIIRGMTKDGAFDDRRPVAESLSVSVLKEVSQIANINFADSNGNFMMVRRAGGNRIDIKEIDNRPDARRVTWIHRDDQGHELSRNEDSTDNYDPRTRPWYDGAKSIDTVFWTGLYIFFTDRKPGLTASQRYLTPDGRLYVVGVDIQLHELSHFLASLRIGQHGRALLIDGDGHLIAFPDQNRMQHLIGDDLTPAKIDALNDPVLTAAYDRFRVEGQGRRVIKVNDENYITTTTPLPGAGRDWWVLMTVPESDFIGFVANNNRTALLMSLGIVFLAAVLAILLVYQGLRADRAARLLLDRSRALNRQSAAYSNLAEQADLFTGDQDQLPPVFTETLAEMTQAHRISIWQLRPESQVLRCLDSFERDSQGHVAGLELHNDELPQFLDAIRSGDEINVSDAAADRRTAQFHRTLMHPLGSRGLLVVPMRSQGTISGAICVEDAAQIDGTREFVRTVASMLALRLVSMRERTVAREASSEAAAQPRTMSERSFSVDLVARALDTPALAATVYSNSAVMVLRLPDQAALANRAAADGPALADTIACTLQSMAEQHAIPYLKLVGDEAVAAAGFEQGDQTAMTRIASMAVAMRDRCSALLEDAEMTADFRIGIDCGLAIGSTVGREPRLFNLWGEAVRTADMMASSAIPSTIQVTEAAYQRLQQDFLFRPRGSFYLPYIGEARTFVLAGQL</sequence>
<evidence type="ECO:0000256" key="3">
    <source>
        <dbReference type="ARBA" id="ARBA00022692"/>
    </source>
</evidence>
<evidence type="ECO:0000259" key="7">
    <source>
        <dbReference type="PROSITE" id="PS50125"/>
    </source>
</evidence>
<dbReference type="PANTHER" id="PTHR45655">
    <property type="entry name" value="GUANYLATE CYCLASE SOLUBLE SUBUNIT BETA-2"/>
    <property type="match status" value="1"/>
</dbReference>
<dbReference type="SUPFAM" id="SSF55781">
    <property type="entry name" value="GAF domain-like"/>
    <property type="match status" value="1"/>
</dbReference>
<dbReference type="InterPro" id="IPR029787">
    <property type="entry name" value="Nucleotide_cyclase"/>
</dbReference>
<evidence type="ECO:0000313" key="8">
    <source>
        <dbReference type="EMBL" id="MDY0885357.1"/>
    </source>
</evidence>
<dbReference type="InterPro" id="IPR003018">
    <property type="entry name" value="GAF"/>
</dbReference>
<dbReference type="Pfam" id="PF02743">
    <property type="entry name" value="dCache_1"/>
    <property type="match status" value="1"/>
</dbReference>
<dbReference type="EMBL" id="JAXCLW010000009">
    <property type="protein sequence ID" value="MDY0885357.1"/>
    <property type="molecule type" value="Genomic_DNA"/>
</dbReference>
<dbReference type="InterPro" id="IPR033479">
    <property type="entry name" value="dCache_1"/>
</dbReference>
<dbReference type="Gene3D" id="3.30.450.40">
    <property type="match status" value="1"/>
</dbReference>
<evidence type="ECO:0000256" key="6">
    <source>
        <dbReference type="SAM" id="Phobius"/>
    </source>
</evidence>
<dbReference type="Pfam" id="PF00211">
    <property type="entry name" value="Guanylate_cyc"/>
    <property type="match status" value="1"/>
</dbReference>
<feature type="transmembrane region" description="Helical" evidence="6">
    <location>
        <begin position="351"/>
        <end position="371"/>
    </location>
</feature>
<keyword evidence="4 6" id="KW-1133">Transmembrane helix</keyword>
<dbReference type="Gene3D" id="3.30.70.1230">
    <property type="entry name" value="Nucleotide cyclase"/>
    <property type="match status" value="1"/>
</dbReference>
<reference evidence="8 9" key="1">
    <citation type="journal article" date="2016" name="Antonie Van Leeuwenhoek">
        <title>Dongia soli sp. nov., isolated from soil from Dokdo, Korea.</title>
        <authorList>
            <person name="Kim D.U."/>
            <person name="Lee H."/>
            <person name="Kim H."/>
            <person name="Kim S.G."/>
            <person name="Ka J.O."/>
        </authorList>
    </citation>
    <scope>NUCLEOTIDE SEQUENCE [LARGE SCALE GENOMIC DNA]</scope>
    <source>
        <strain evidence="8 9">D78</strain>
    </source>
</reference>